<evidence type="ECO:0000259" key="6">
    <source>
        <dbReference type="Pfam" id="PF01699"/>
    </source>
</evidence>
<feature type="transmembrane region" description="Helical" evidence="5">
    <location>
        <begin position="274"/>
        <end position="292"/>
    </location>
</feature>
<dbReference type="Pfam" id="PF01699">
    <property type="entry name" value="Na_Ca_ex"/>
    <property type="match status" value="2"/>
</dbReference>
<dbReference type="EMBL" id="MCGG01000025">
    <property type="protein sequence ID" value="OEJ67079.1"/>
    <property type="molecule type" value="Genomic_DNA"/>
</dbReference>
<feature type="transmembrane region" description="Helical" evidence="5">
    <location>
        <begin position="208"/>
        <end position="230"/>
    </location>
</feature>
<dbReference type="OrthoDB" id="9794225at2"/>
<dbReference type="RefSeq" id="WP_069957909.1">
    <property type="nucleotide sequence ID" value="NZ_MCGG01000025.1"/>
</dbReference>
<keyword evidence="8" id="KW-1185">Reference proteome</keyword>
<keyword evidence="4 5" id="KW-0472">Membrane</keyword>
<name>A0A1E5Q7E9_9PROT</name>
<keyword evidence="3 5" id="KW-1133">Transmembrane helix</keyword>
<feature type="transmembrane region" description="Helical" evidence="5">
    <location>
        <begin position="242"/>
        <end position="262"/>
    </location>
</feature>
<dbReference type="GO" id="GO:0005886">
    <property type="term" value="C:plasma membrane"/>
    <property type="evidence" value="ECO:0007669"/>
    <property type="project" value="TreeGrafter"/>
</dbReference>
<evidence type="ECO:0000256" key="5">
    <source>
        <dbReference type="SAM" id="Phobius"/>
    </source>
</evidence>
<feature type="transmembrane region" description="Helical" evidence="5">
    <location>
        <begin position="172"/>
        <end position="188"/>
    </location>
</feature>
<reference evidence="8" key="1">
    <citation type="submission" date="2016-07" db="EMBL/GenBank/DDBJ databases">
        <authorList>
            <person name="Florea S."/>
            <person name="Webb J.S."/>
            <person name="Jaromczyk J."/>
            <person name="Schardl C.L."/>
        </authorList>
    </citation>
    <scope>NUCLEOTIDE SEQUENCE [LARGE SCALE GENOMIC DNA]</scope>
    <source>
        <strain evidence="8">MV-1</strain>
    </source>
</reference>
<protein>
    <submittedName>
        <fullName evidence="7">Conjugal transfer protein TraR</fullName>
    </submittedName>
</protein>
<feature type="transmembrane region" description="Helical" evidence="5">
    <location>
        <begin position="33"/>
        <end position="54"/>
    </location>
</feature>
<dbReference type="GO" id="GO:0005262">
    <property type="term" value="F:calcium channel activity"/>
    <property type="evidence" value="ECO:0007669"/>
    <property type="project" value="TreeGrafter"/>
</dbReference>
<evidence type="ECO:0000256" key="3">
    <source>
        <dbReference type="ARBA" id="ARBA00022989"/>
    </source>
</evidence>
<evidence type="ECO:0000256" key="4">
    <source>
        <dbReference type="ARBA" id="ARBA00023136"/>
    </source>
</evidence>
<dbReference type="Proteomes" id="UP000095347">
    <property type="component" value="Unassembled WGS sequence"/>
</dbReference>
<organism evidence="7 8">
    <name type="scientific">Magnetovibrio blakemorei</name>
    <dbReference type="NCBI Taxonomy" id="28181"/>
    <lineage>
        <taxon>Bacteria</taxon>
        <taxon>Pseudomonadati</taxon>
        <taxon>Pseudomonadota</taxon>
        <taxon>Alphaproteobacteria</taxon>
        <taxon>Rhodospirillales</taxon>
        <taxon>Magnetovibrionaceae</taxon>
        <taxon>Magnetovibrio</taxon>
    </lineage>
</organism>
<keyword evidence="2 5" id="KW-0812">Transmembrane</keyword>
<evidence type="ECO:0000256" key="2">
    <source>
        <dbReference type="ARBA" id="ARBA00022692"/>
    </source>
</evidence>
<dbReference type="GO" id="GO:0006874">
    <property type="term" value="P:intracellular calcium ion homeostasis"/>
    <property type="evidence" value="ECO:0007669"/>
    <property type="project" value="TreeGrafter"/>
</dbReference>
<dbReference type="PANTHER" id="PTHR10846">
    <property type="entry name" value="SODIUM/POTASSIUM/CALCIUM EXCHANGER"/>
    <property type="match status" value="1"/>
</dbReference>
<dbReference type="InterPro" id="IPR044880">
    <property type="entry name" value="NCX_ion-bd_dom_sf"/>
</dbReference>
<dbReference type="InterPro" id="IPR004481">
    <property type="entry name" value="K/Na/Ca-exchanger"/>
</dbReference>
<feature type="transmembrane region" description="Helical" evidence="5">
    <location>
        <begin position="66"/>
        <end position="92"/>
    </location>
</feature>
<feature type="domain" description="Sodium/calcium exchanger membrane region" evidence="6">
    <location>
        <begin position="173"/>
        <end position="313"/>
    </location>
</feature>
<accession>A0A1E5Q7E9</accession>
<feature type="transmembrane region" description="Helical" evidence="5">
    <location>
        <begin position="112"/>
        <end position="139"/>
    </location>
</feature>
<evidence type="ECO:0000256" key="1">
    <source>
        <dbReference type="ARBA" id="ARBA00004141"/>
    </source>
</evidence>
<comment type="subcellular location">
    <subcellularLocation>
        <location evidence="1">Membrane</location>
        <topology evidence="1">Multi-pass membrane protein</topology>
    </subcellularLocation>
</comment>
<dbReference type="NCBIfam" id="TIGR00367">
    <property type="entry name" value="calcium/sodium antiporter"/>
    <property type="match status" value="1"/>
</dbReference>
<dbReference type="InterPro" id="IPR004837">
    <property type="entry name" value="NaCa_Exmemb"/>
</dbReference>
<comment type="caution">
    <text evidence="7">The sequence shown here is derived from an EMBL/GenBank/DDBJ whole genome shotgun (WGS) entry which is preliminary data.</text>
</comment>
<gene>
    <name evidence="7" type="ORF">BEN30_09885</name>
</gene>
<dbReference type="GO" id="GO:0008273">
    <property type="term" value="F:calcium, potassium:sodium antiporter activity"/>
    <property type="evidence" value="ECO:0007669"/>
    <property type="project" value="TreeGrafter"/>
</dbReference>
<evidence type="ECO:0000313" key="8">
    <source>
        <dbReference type="Proteomes" id="UP000095347"/>
    </source>
</evidence>
<sequence>MSYLQVAIGFVLLLGGAEFLVRGAVHVAMKLGLSTLLIGMTVVAFGTSAPEFVVSLNAALDNAPGIALGNVIGSNIANIFLILGATALLAPVVVDTRAVIRDGLMLTGATVLFTWLCLSGTIQQWAGGFMVLVLVGYFLRSYLKERADGAASAHLHEREAEEFQDVQMSTPVAWISLIGGLIALSVGADQLVTGASVIARGFGVSEEVIGLTLIAFGTSLPELAASVVAGRRGHTDVAIGNVIGSNLFNILAVVGGVSVIVPLSVPEQLVRFDLWVMMAATLIVLAYLALGARLGRREGLFFMVAYGLYIGAQAFGVERVLALIG</sequence>
<feature type="domain" description="Sodium/calcium exchanger membrane region" evidence="6">
    <location>
        <begin position="2"/>
        <end position="141"/>
    </location>
</feature>
<feature type="transmembrane region" description="Helical" evidence="5">
    <location>
        <begin position="299"/>
        <end position="317"/>
    </location>
</feature>
<dbReference type="AlphaFoldDB" id="A0A1E5Q7E9"/>
<dbReference type="PANTHER" id="PTHR10846:SF8">
    <property type="entry name" value="INNER MEMBRANE PROTEIN YRBG"/>
    <property type="match status" value="1"/>
</dbReference>
<evidence type="ECO:0000313" key="7">
    <source>
        <dbReference type="EMBL" id="OEJ67079.1"/>
    </source>
</evidence>
<proteinExistence type="predicted"/>
<dbReference type="Gene3D" id="1.20.1420.30">
    <property type="entry name" value="NCX, central ion-binding region"/>
    <property type="match status" value="1"/>
</dbReference>
<dbReference type="STRING" id="28181.BEN30_09885"/>